<dbReference type="AlphaFoldDB" id="A0A1C7LZ91"/>
<keyword evidence="2" id="KW-1185">Reference proteome</keyword>
<protein>
    <submittedName>
        <fullName evidence="1">Uncharacterized protein</fullName>
    </submittedName>
</protein>
<comment type="caution">
    <text evidence="1">The sequence shown here is derived from an EMBL/GenBank/DDBJ whole genome shotgun (WGS) entry which is preliminary data.</text>
</comment>
<evidence type="ECO:0000313" key="2">
    <source>
        <dbReference type="Proteomes" id="UP000092993"/>
    </source>
</evidence>
<dbReference type="Proteomes" id="UP000092993">
    <property type="component" value="Unassembled WGS sequence"/>
</dbReference>
<sequence length="118" mass="13366">MGSVGDKFLMYPYANVVLSKQHKSMAISNASSVHMTQSFYRPRRHLQHLVYVNTDPSSFVKVNSLCVVAISDGRCSSKWRIHLSFINAFDTVLQIVGLPRHFSSRRCQESDNGTETFP</sequence>
<proteinExistence type="predicted"/>
<dbReference type="EMBL" id="LUGG01000018">
    <property type="protein sequence ID" value="OBZ69319.1"/>
    <property type="molecule type" value="Genomic_DNA"/>
</dbReference>
<organism evidence="1 2">
    <name type="scientific">Grifola frondosa</name>
    <name type="common">Maitake</name>
    <name type="synonym">Polyporus frondosus</name>
    <dbReference type="NCBI Taxonomy" id="5627"/>
    <lineage>
        <taxon>Eukaryota</taxon>
        <taxon>Fungi</taxon>
        <taxon>Dikarya</taxon>
        <taxon>Basidiomycota</taxon>
        <taxon>Agaricomycotina</taxon>
        <taxon>Agaricomycetes</taxon>
        <taxon>Polyporales</taxon>
        <taxon>Grifolaceae</taxon>
        <taxon>Grifola</taxon>
    </lineage>
</organism>
<gene>
    <name evidence="1" type="ORF">A0H81_10969</name>
</gene>
<name>A0A1C7LZ91_GRIFR</name>
<accession>A0A1C7LZ91</accession>
<reference evidence="1 2" key="1">
    <citation type="submission" date="2016-03" db="EMBL/GenBank/DDBJ databases">
        <title>Whole genome sequencing of Grifola frondosa 9006-11.</title>
        <authorList>
            <person name="Min B."/>
            <person name="Park H."/>
            <person name="Kim J.-G."/>
            <person name="Cho H."/>
            <person name="Oh Y.-L."/>
            <person name="Kong W.-S."/>
            <person name="Choi I.-G."/>
        </authorList>
    </citation>
    <scope>NUCLEOTIDE SEQUENCE [LARGE SCALE GENOMIC DNA]</scope>
    <source>
        <strain evidence="1 2">9006-11</strain>
    </source>
</reference>
<evidence type="ECO:0000313" key="1">
    <source>
        <dbReference type="EMBL" id="OBZ69319.1"/>
    </source>
</evidence>